<name>A0AB34IWF0_PRYPA</name>
<keyword evidence="4" id="KW-1185">Reference proteome</keyword>
<feature type="signal peptide" evidence="2">
    <location>
        <begin position="1"/>
        <end position="19"/>
    </location>
</feature>
<keyword evidence="2" id="KW-0732">Signal</keyword>
<evidence type="ECO:0000313" key="4">
    <source>
        <dbReference type="Proteomes" id="UP001515480"/>
    </source>
</evidence>
<evidence type="ECO:0000313" key="3">
    <source>
        <dbReference type="EMBL" id="KAL1507598.1"/>
    </source>
</evidence>
<feature type="compositionally biased region" description="Polar residues" evidence="1">
    <location>
        <begin position="43"/>
        <end position="53"/>
    </location>
</feature>
<gene>
    <name evidence="3" type="ORF">AB1Y20_007217</name>
</gene>
<dbReference type="AlphaFoldDB" id="A0AB34IWF0"/>
<feature type="region of interest" description="Disordered" evidence="1">
    <location>
        <begin position="22"/>
        <end position="53"/>
    </location>
</feature>
<dbReference type="EMBL" id="JBGBPQ010000017">
    <property type="protein sequence ID" value="KAL1507598.1"/>
    <property type="molecule type" value="Genomic_DNA"/>
</dbReference>
<comment type="caution">
    <text evidence="3">The sequence shown here is derived from an EMBL/GenBank/DDBJ whole genome shotgun (WGS) entry which is preliminary data.</text>
</comment>
<evidence type="ECO:0000256" key="1">
    <source>
        <dbReference type="SAM" id="MobiDB-lite"/>
    </source>
</evidence>
<sequence length="184" mass="18980">MVACVRILLWTSLAAGAAAAKSGGGAQAQVDGPSGASRWEEGSSWNADGSIDDSNQAGPINGIVACGNSANTQAQVLPTGVYVPSDFTIAVPSNTCINPGSGSVVNPSGPTAGEPVIWFNFDVRAGAHWWDTQINGGGQDTIAWALYYSTTPTRGTTTMPTTGSELSGDASDLTFFITQTEIWY</sequence>
<reference evidence="3 4" key="1">
    <citation type="journal article" date="2024" name="Science">
        <title>Giant polyketide synthase enzymes in the biosynthesis of giant marine polyether toxins.</title>
        <authorList>
            <person name="Fallon T.R."/>
            <person name="Shende V.V."/>
            <person name="Wierzbicki I.H."/>
            <person name="Pendleton A.L."/>
            <person name="Watervoot N.F."/>
            <person name="Auber R.P."/>
            <person name="Gonzalez D.J."/>
            <person name="Wisecaver J.H."/>
            <person name="Moore B.S."/>
        </authorList>
    </citation>
    <scope>NUCLEOTIDE SEQUENCE [LARGE SCALE GENOMIC DNA]</scope>
    <source>
        <strain evidence="3 4">12B1</strain>
    </source>
</reference>
<organism evidence="3 4">
    <name type="scientific">Prymnesium parvum</name>
    <name type="common">Toxic golden alga</name>
    <dbReference type="NCBI Taxonomy" id="97485"/>
    <lineage>
        <taxon>Eukaryota</taxon>
        <taxon>Haptista</taxon>
        <taxon>Haptophyta</taxon>
        <taxon>Prymnesiophyceae</taxon>
        <taxon>Prymnesiales</taxon>
        <taxon>Prymnesiaceae</taxon>
        <taxon>Prymnesium</taxon>
    </lineage>
</organism>
<dbReference type="Proteomes" id="UP001515480">
    <property type="component" value="Unassembled WGS sequence"/>
</dbReference>
<evidence type="ECO:0000256" key="2">
    <source>
        <dbReference type="SAM" id="SignalP"/>
    </source>
</evidence>
<protein>
    <submittedName>
        <fullName evidence="3">Uncharacterized protein</fullName>
    </submittedName>
</protein>
<feature type="chain" id="PRO_5044258469" evidence="2">
    <location>
        <begin position="20"/>
        <end position="184"/>
    </location>
</feature>
<proteinExistence type="predicted"/>
<accession>A0AB34IWF0</accession>